<feature type="transmembrane region" description="Helical" evidence="6">
    <location>
        <begin position="176"/>
        <end position="196"/>
    </location>
</feature>
<feature type="transmembrane region" description="Helical" evidence="6">
    <location>
        <begin position="68"/>
        <end position="86"/>
    </location>
</feature>
<gene>
    <name evidence="7" type="ORF">EDD52_103270</name>
</gene>
<keyword evidence="4 6" id="KW-1133">Transmembrane helix</keyword>
<dbReference type="EMBL" id="SLZU01000003">
    <property type="protein sequence ID" value="TCS65852.1"/>
    <property type="molecule type" value="Genomic_DNA"/>
</dbReference>
<evidence type="ECO:0000256" key="1">
    <source>
        <dbReference type="ARBA" id="ARBA00004651"/>
    </source>
</evidence>
<dbReference type="GO" id="GO:0005886">
    <property type="term" value="C:plasma membrane"/>
    <property type="evidence" value="ECO:0007669"/>
    <property type="project" value="UniProtKB-SubCell"/>
</dbReference>
<keyword evidence="5 6" id="KW-0472">Membrane</keyword>
<organism evidence="7 8">
    <name type="scientific">Primorskyibacter sedentarius</name>
    <dbReference type="NCBI Taxonomy" id="745311"/>
    <lineage>
        <taxon>Bacteria</taxon>
        <taxon>Pseudomonadati</taxon>
        <taxon>Pseudomonadota</taxon>
        <taxon>Alphaproteobacteria</taxon>
        <taxon>Rhodobacterales</taxon>
        <taxon>Roseobacteraceae</taxon>
        <taxon>Primorskyibacter</taxon>
    </lineage>
</organism>
<dbReference type="OrthoDB" id="7724143at2"/>
<reference evidence="7 8" key="1">
    <citation type="submission" date="2019-03" db="EMBL/GenBank/DDBJ databases">
        <title>Genomic Encyclopedia of Type Strains, Phase IV (KMG-IV): sequencing the most valuable type-strain genomes for metagenomic binning, comparative biology and taxonomic classification.</title>
        <authorList>
            <person name="Goeker M."/>
        </authorList>
    </citation>
    <scope>NUCLEOTIDE SEQUENCE [LARGE SCALE GENOMIC DNA]</scope>
    <source>
        <strain evidence="7 8">DSM 104836</strain>
    </source>
</reference>
<dbReference type="InterPro" id="IPR001123">
    <property type="entry name" value="LeuE-type"/>
</dbReference>
<dbReference type="PANTHER" id="PTHR30086:SF20">
    <property type="entry name" value="ARGININE EXPORTER PROTEIN ARGO-RELATED"/>
    <property type="match status" value="1"/>
</dbReference>
<accession>A0A4R3JIK1</accession>
<evidence type="ECO:0000256" key="2">
    <source>
        <dbReference type="ARBA" id="ARBA00022475"/>
    </source>
</evidence>
<proteinExistence type="predicted"/>
<feature type="transmembrane region" description="Helical" evidence="6">
    <location>
        <begin position="37"/>
        <end position="61"/>
    </location>
</feature>
<evidence type="ECO:0000256" key="5">
    <source>
        <dbReference type="ARBA" id="ARBA00023136"/>
    </source>
</evidence>
<dbReference type="GO" id="GO:0015171">
    <property type="term" value="F:amino acid transmembrane transporter activity"/>
    <property type="evidence" value="ECO:0007669"/>
    <property type="project" value="TreeGrafter"/>
</dbReference>
<keyword evidence="2" id="KW-1003">Cell membrane</keyword>
<feature type="transmembrane region" description="Helical" evidence="6">
    <location>
        <begin position="142"/>
        <end position="164"/>
    </location>
</feature>
<dbReference type="RefSeq" id="WP_132243465.1">
    <property type="nucleotide sequence ID" value="NZ_CBDUOC010000027.1"/>
</dbReference>
<protein>
    <submittedName>
        <fullName evidence="7">Threonine/homoserine/homoserine lactone efflux protein</fullName>
    </submittedName>
</protein>
<dbReference type="Proteomes" id="UP000295696">
    <property type="component" value="Unassembled WGS sequence"/>
</dbReference>
<evidence type="ECO:0000313" key="8">
    <source>
        <dbReference type="Proteomes" id="UP000295696"/>
    </source>
</evidence>
<evidence type="ECO:0000256" key="6">
    <source>
        <dbReference type="SAM" id="Phobius"/>
    </source>
</evidence>
<keyword evidence="3 6" id="KW-0812">Transmembrane</keyword>
<dbReference type="AlphaFoldDB" id="A0A4R3JIK1"/>
<evidence type="ECO:0000313" key="7">
    <source>
        <dbReference type="EMBL" id="TCS65852.1"/>
    </source>
</evidence>
<sequence>MLTFAAAVFFLIVTPGPGVLSTAGVGAAFGFRFGLRYVLGLFIGTNLVALAVITGLAAVVLSQPFIRTVLMVLSFSYLIYLAARIAFAGSRIAFIEAQGAPGIGAALLLQAINPKAYAVNTALFTGFAFYPQSLLVETLTKLVILNSIWIPIHLGWLYAGVSLHRLNLSETAQRRINFAMAASMLAVVVLAVFSAARAA</sequence>
<comment type="subcellular location">
    <subcellularLocation>
        <location evidence="1">Cell membrane</location>
        <topology evidence="1">Multi-pass membrane protein</topology>
    </subcellularLocation>
</comment>
<keyword evidence="8" id="KW-1185">Reference proteome</keyword>
<name>A0A4R3JIK1_9RHOB</name>
<evidence type="ECO:0000256" key="3">
    <source>
        <dbReference type="ARBA" id="ARBA00022692"/>
    </source>
</evidence>
<comment type="caution">
    <text evidence="7">The sequence shown here is derived from an EMBL/GenBank/DDBJ whole genome shotgun (WGS) entry which is preliminary data.</text>
</comment>
<dbReference type="PANTHER" id="PTHR30086">
    <property type="entry name" value="ARGININE EXPORTER PROTEIN ARGO"/>
    <property type="match status" value="1"/>
</dbReference>
<evidence type="ECO:0000256" key="4">
    <source>
        <dbReference type="ARBA" id="ARBA00022989"/>
    </source>
</evidence>
<dbReference type="Pfam" id="PF01810">
    <property type="entry name" value="LysE"/>
    <property type="match status" value="1"/>
</dbReference>